<accession>A0ABW6C0A0</accession>
<gene>
    <name evidence="4" type="ORF">ACFS7Z_20575</name>
</gene>
<reference evidence="5" key="1">
    <citation type="journal article" date="2019" name="Int. J. Syst. Evol. Microbiol.">
        <title>The Global Catalogue of Microorganisms (GCM) 10K type strain sequencing project: providing services to taxonomists for standard genome sequencing and annotation.</title>
        <authorList>
            <consortium name="The Broad Institute Genomics Platform"/>
            <consortium name="The Broad Institute Genome Sequencing Center for Infectious Disease"/>
            <person name="Wu L."/>
            <person name="Ma J."/>
        </authorList>
    </citation>
    <scope>NUCLEOTIDE SEQUENCE [LARGE SCALE GENOMIC DNA]</scope>
    <source>
        <strain evidence="5">KCTC 23984</strain>
    </source>
</reference>
<dbReference type="InterPro" id="IPR001173">
    <property type="entry name" value="Glyco_trans_2-like"/>
</dbReference>
<dbReference type="Gene3D" id="3.90.550.10">
    <property type="entry name" value="Spore Coat Polysaccharide Biosynthesis Protein SpsA, Chain A"/>
    <property type="match status" value="1"/>
</dbReference>
<dbReference type="PANTHER" id="PTHR43630">
    <property type="entry name" value="POLY-BETA-1,6-N-ACETYL-D-GLUCOSAMINE SYNTHASE"/>
    <property type="match status" value="1"/>
</dbReference>
<dbReference type="SUPFAM" id="SSF53448">
    <property type="entry name" value="Nucleotide-diphospho-sugar transferases"/>
    <property type="match status" value="1"/>
</dbReference>
<dbReference type="PANTHER" id="PTHR43630:SF2">
    <property type="entry name" value="GLYCOSYLTRANSFERASE"/>
    <property type="match status" value="1"/>
</dbReference>
<feature type="domain" description="Glycosyltransferase 2-like" evidence="3">
    <location>
        <begin position="3"/>
        <end position="114"/>
    </location>
</feature>
<keyword evidence="4" id="KW-0328">Glycosyltransferase</keyword>
<organism evidence="4 5">
    <name type="scientific">Pontibacter toksunensis</name>
    <dbReference type="NCBI Taxonomy" id="1332631"/>
    <lineage>
        <taxon>Bacteria</taxon>
        <taxon>Pseudomonadati</taxon>
        <taxon>Bacteroidota</taxon>
        <taxon>Cytophagia</taxon>
        <taxon>Cytophagales</taxon>
        <taxon>Hymenobacteraceae</taxon>
        <taxon>Pontibacter</taxon>
    </lineage>
</organism>
<evidence type="ECO:0000313" key="4">
    <source>
        <dbReference type="EMBL" id="MFD3002777.1"/>
    </source>
</evidence>
<dbReference type="EC" id="2.4.-.-" evidence="4"/>
<evidence type="ECO:0000256" key="1">
    <source>
        <dbReference type="ARBA" id="ARBA00038494"/>
    </source>
</evidence>
<comment type="caution">
    <text evidence="4">The sequence shown here is derived from an EMBL/GenBank/DDBJ whole genome shotgun (WGS) entry which is preliminary data.</text>
</comment>
<name>A0ABW6C0A0_9BACT</name>
<keyword evidence="2" id="KW-0812">Transmembrane</keyword>
<dbReference type="RefSeq" id="WP_377488826.1">
    <property type="nucleotide sequence ID" value="NZ_JBHUOX010000019.1"/>
</dbReference>
<dbReference type="CDD" id="cd02511">
    <property type="entry name" value="Beta4Glucosyltransferase"/>
    <property type="match status" value="1"/>
</dbReference>
<evidence type="ECO:0000256" key="2">
    <source>
        <dbReference type="SAM" id="Phobius"/>
    </source>
</evidence>
<dbReference type="Proteomes" id="UP001597641">
    <property type="component" value="Unassembled WGS sequence"/>
</dbReference>
<feature type="transmembrane region" description="Helical" evidence="2">
    <location>
        <begin position="231"/>
        <end position="256"/>
    </location>
</feature>
<dbReference type="EMBL" id="JBHUOX010000019">
    <property type="protein sequence ID" value="MFD3002777.1"/>
    <property type="molecule type" value="Genomic_DNA"/>
</dbReference>
<protein>
    <submittedName>
        <fullName evidence="4">Glycosyltransferase family 2 protein</fullName>
        <ecNumber evidence="4">2.4.-.-</ecNumber>
    </submittedName>
</protein>
<dbReference type="Pfam" id="PF00535">
    <property type="entry name" value="Glycos_transf_2"/>
    <property type="match status" value="1"/>
</dbReference>
<sequence length="298" mass="34977">MVSVIVLTKNEENDILRCLNSVLWSDDVHVLDSGSMDRTIELAQKFGAKISFNTFTSFGQQRNFALDNLEIKHNWVLFLDADEVATANFREAILSAIDKADDQVAGFYCCWKMMYEGKWLKHCDTFPKWQFRLMRVGMARFKDVGHGQKEDKVEGRIEYIKVPYLHYSMSKGWSEWYDRHNRYSTLEAKVRLHKPPFKIIFAGHGSVRNPALKAWLSRIPGWPVLRFCHAYFYNFGFLEGVPGLIYCINIAIVEFMTQVKMREIRKSMYEEEPSLNIERWKQGRHCDDKLLGVYKKCE</sequence>
<dbReference type="GO" id="GO:0016757">
    <property type="term" value="F:glycosyltransferase activity"/>
    <property type="evidence" value="ECO:0007669"/>
    <property type="project" value="UniProtKB-KW"/>
</dbReference>
<keyword evidence="2" id="KW-1133">Transmembrane helix</keyword>
<dbReference type="InterPro" id="IPR029044">
    <property type="entry name" value="Nucleotide-diphossugar_trans"/>
</dbReference>
<keyword evidence="2" id="KW-0472">Membrane</keyword>
<comment type="similarity">
    <text evidence="1">Belongs to the glycosyltransferase 2 family. WaaE/KdtX subfamily.</text>
</comment>
<proteinExistence type="inferred from homology"/>
<evidence type="ECO:0000259" key="3">
    <source>
        <dbReference type="Pfam" id="PF00535"/>
    </source>
</evidence>
<evidence type="ECO:0000313" key="5">
    <source>
        <dbReference type="Proteomes" id="UP001597641"/>
    </source>
</evidence>
<keyword evidence="5" id="KW-1185">Reference proteome</keyword>
<keyword evidence="4" id="KW-0808">Transferase</keyword>